<evidence type="ECO:0000256" key="5">
    <source>
        <dbReference type="ARBA" id="ARBA00022692"/>
    </source>
</evidence>
<keyword evidence="6 9" id="KW-1133">Transmembrane helix</keyword>
<keyword evidence="2 9" id="KW-0813">Transport</keyword>
<comment type="subunit">
    <text evidence="9">The complex comprises the extracytoplasmic solute receptor protein and the two transmembrane proteins.</text>
</comment>
<evidence type="ECO:0000259" key="10">
    <source>
        <dbReference type="Pfam" id="PF04290"/>
    </source>
</evidence>
<feature type="transmembrane region" description="Helical" evidence="9">
    <location>
        <begin position="89"/>
        <end position="111"/>
    </location>
</feature>
<dbReference type="InterPro" id="IPR055348">
    <property type="entry name" value="DctQ"/>
</dbReference>
<reference evidence="11 12" key="1">
    <citation type="submission" date="2024-04" db="EMBL/GenBank/DDBJ databases">
        <title>Draft genome sequence of Thalassolituus maritimus NBRC 116585.</title>
        <authorList>
            <person name="Miyakawa T."/>
            <person name="Kusuya Y."/>
            <person name="Miura T."/>
        </authorList>
    </citation>
    <scope>NUCLEOTIDE SEQUENCE [LARGE SCALE GENOMIC DNA]</scope>
    <source>
        <strain evidence="11 12">5NW40-0001</strain>
    </source>
</reference>
<evidence type="ECO:0000256" key="2">
    <source>
        <dbReference type="ARBA" id="ARBA00022448"/>
    </source>
</evidence>
<dbReference type="EMBL" id="BAABWH010000002">
    <property type="protein sequence ID" value="GAA6145035.1"/>
    <property type="molecule type" value="Genomic_DNA"/>
</dbReference>
<evidence type="ECO:0000313" key="12">
    <source>
        <dbReference type="Proteomes" id="UP001481413"/>
    </source>
</evidence>
<evidence type="ECO:0000256" key="1">
    <source>
        <dbReference type="ARBA" id="ARBA00004429"/>
    </source>
</evidence>
<dbReference type="PANTHER" id="PTHR35011:SF4">
    <property type="entry name" value="SLL1102 PROTEIN"/>
    <property type="match status" value="1"/>
</dbReference>
<name>A0ABP9ZY30_9GAMM</name>
<evidence type="ECO:0000256" key="3">
    <source>
        <dbReference type="ARBA" id="ARBA00022475"/>
    </source>
</evidence>
<dbReference type="Pfam" id="PF04290">
    <property type="entry name" value="DctQ"/>
    <property type="match status" value="1"/>
</dbReference>
<keyword evidence="5 9" id="KW-0812">Transmembrane</keyword>
<gene>
    <name evidence="11" type="ORF">NBRC116585_11520</name>
</gene>
<keyword evidence="12" id="KW-1185">Reference proteome</keyword>
<comment type="subcellular location">
    <subcellularLocation>
        <location evidence="1 9">Cell inner membrane</location>
        <topology evidence="1 9">Multi-pass membrane protein</topology>
    </subcellularLocation>
</comment>
<keyword evidence="4 9" id="KW-0997">Cell inner membrane</keyword>
<keyword evidence="3" id="KW-1003">Cell membrane</keyword>
<feature type="transmembrane region" description="Helical" evidence="9">
    <location>
        <begin position="52"/>
        <end position="68"/>
    </location>
</feature>
<feature type="domain" description="Tripartite ATP-independent periplasmic transporters DctQ component" evidence="10">
    <location>
        <begin position="26"/>
        <end position="159"/>
    </location>
</feature>
<dbReference type="PANTHER" id="PTHR35011">
    <property type="entry name" value="2,3-DIKETO-L-GULONATE TRAP TRANSPORTER SMALL PERMEASE PROTEIN YIAM"/>
    <property type="match status" value="1"/>
</dbReference>
<protein>
    <recommendedName>
        <fullName evidence="9">TRAP transporter small permease protein</fullName>
    </recommendedName>
</protein>
<evidence type="ECO:0000256" key="8">
    <source>
        <dbReference type="ARBA" id="ARBA00038436"/>
    </source>
</evidence>
<comment type="caution">
    <text evidence="11">The sequence shown here is derived from an EMBL/GenBank/DDBJ whole genome shotgun (WGS) entry which is preliminary data.</text>
</comment>
<feature type="transmembrane region" description="Helical" evidence="9">
    <location>
        <begin position="21"/>
        <end position="40"/>
    </location>
</feature>
<accession>A0ABP9ZY30</accession>
<proteinExistence type="inferred from homology"/>
<dbReference type="Proteomes" id="UP001481413">
    <property type="component" value="Unassembled WGS sequence"/>
</dbReference>
<evidence type="ECO:0000256" key="7">
    <source>
        <dbReference type="ARBA" id="ARBA00023136"/>
    </source>
</evidence>
<evidence type="ECO:0000313" key="11">
    <source>
        <dbReference type="EMBL" id="GAA6145035.1"/>
    </source>
</evidence>
<keyword evidence="7 9" id="KW-0472">Membrane</keyword>
<comment type="similarity">
    <text evidence="8 9">Belongs to the TRAP transporter small permease family.</text>
</comment>
<organism evidence="11 12">
    <name type="scientific">Thalassolituus maritimus</name>
    <dbReference type="NCBI Taxonomy" id="484498"/>
    <lineage>
        <taxon>Bacteria</taxon>
        <taxon>Pseudomonadati</taxon>
        <taxon>Pseudomonadota</taxon>
        <taxon>Gammaproteobacteria</taxon>
        <taxon>Oceanospirillales</taxon>
        <taxon>Oceanospirillaceae</taxon>
        <taxon>Thalassolituus</taxon>
    </lineage>
</organism>
<dbReference type="RefSeq" id="WP_353293970.1">
    <property type="nucleotide sequence ID" value="NZ_BAABWH010000002.1"/>
</dbReference>
<evidence type="ECO:0000256" key="9">
    <source>
        <dbReference type="RuleBase" id="RU369079"/>
    </source>
</evidence>
<evidence type="ECO:0000256" key="6">
    <source>
        <dbReference type="ARBA" id="ARBA00022989"/>
    </source>
</evidence>
<dbReference type="InterPro" id="IPR007387">
    <property type="entry name" value="TRAP_DctQ"/>
</dbReference>
<comment type="function">
    <text evidence="9">Part of the tripartite ATP-independent periplasmic (TRAP) transport system.</text>
</comment>
<evidence type="ECO:0000256" key="4">
    <source>
        <dbReference type="ARBA" id="ARBA00022519"/>
    </source>
</evidence>
<sequence>MSQFIRLIDRFTQLTGQTVRWLSLFMVLATCSVVALRYLFDLPSIALQESVMYLHAAVFMLGAAYTWQQGGHVRVDVFYRNWPEHRRRWVERAGILLLVVPTCLFLIWASWDYVGNAWAIRERSQEASGLPFVYALKTLLILLPITLLLQALAEILRTLLPADNTEAHHND</sequence>
<feature type="transmembrane region" description="Helical" evidence="9">
    <location>
        <begin position="131"/>
        <end position="149"/>
    </location>
</feature>